<gene>
    <name evidence="1" type="ORF">PSTG_00959</name>
</gene>
<accession>A0A0L0W394</accession>
<sequence length="425" mass="48367">MDNTRTERLKIGRNNNQAPRMKAGPTTFHFLPVELIHHIADYVEEQLWPPVDSAITDWNSYPSVASQRDLCALSLVCRGFNRIVSQRLLRNVMHDFKSKSSCEARFDPHRYRWLSPRSFPSQLTPQLIRVLYLYDLFRDLDPAIETKNMAGLLQSLPGIEVLVTTGFCASVLAHTLSTCPPSEVGSLKVLKIFSYAMTVKSILAAFRTFPNLTSLTLDVVNIEGSGNISSHALPSTRASSITQLDLCARLYAPEEYESLSEILKHIVPNLKMVHIHGEYSEELYQVVSMLRKSPIETLLLNFRNKFPESLLSIRLPTLNTLSISTYAYSSAHLLESNMVSSVNKLVVRTSGYPIDSSQLHRAPEITNLKTLQLQSLCKIRDQEEEERWDRLVREWCLGRGISFKNKNSDCNIIKPQDDYCYLQSR</sequence>
<comment type="caution">
    <text evidence="1">The sequence shown here is derived from an EMBL/GenBank/DDBJ whole genome shotgun (WGS) entry which is preliminary data.</text>
</comment>
<dbReference type="EMBL" id="AJIL01000005">
    <property type="protein sequence ID" value="KNF05966.1"/>
    <property type="molecule type" value="Genomic_DNA"/>
</dbReference>
<protein>
    <recommendedName>
        <fullName evidence="3">F-box domain-containing protein</fullName>
    </recommendedName>
</protein>
<organism evidence="1 2">
    <name type="scientific">Puccinia striiformis f. sp. tritici PST-78</name>
    <dbReference type="NCBI Taxonomy" id="1165861"/>
    <lineage>
        <taxon>Eukaryota</taxon>
        <taxon>Fungi</taxon>
        <taxon>Dikarya</taxon>
        <taxon>Basidiomycota</taxon>
        <taxon>Pucciniomycotina</taxon>
        <taxon>Pucciniomycetes</taxon>
        <taxon>Pucciniales</taxon>
        <taxon>Pucciniaceae</taxon>
        <taxon>Puccinia</taxon>
    </lineage>
</organism>
<dbReference type="SUPFAM" id="SSF81383">
    <property type="entry name" value="F-box domain"/>
    <property type="match status" value="1"/>
</dbReference>
<dbReference type="Proteomes" id="UP000054564">
    <property type="component" value="Unassembled WGS sequence"/>
</dbReference>
<evidence type="ECO:0000313" key="2">
    <source>
        <dbReference type="Proteomes" id="UP000054564"/>
    </source>
</evidence>
<dbReference type="OrthoDB" id="2495769at2759"/>
<dbReference type="Gene3D" id="3.80.10.10">
    <property type="entry name" value="Ribonuclease Inhibitor"/>
    <property type="match status" value="1"/>
</dbReference>
<evidence type="ECO:0000313" key="1">
    <source>
        <dbReference type="EMBL" id="KNF05966.1"/>
    </source>
</evidence>
<dbReference type="InterPro" id="IPR032675">
    <property type="entry name" value="LRR_dom_sf"/>
</dbReference>
<dbReference type="AlphaFoldDB" id="A0A0L0W394"/>
<dbReference type="SUPFAM" id="SSF52047">
    <property type="entry name" value="RNI-like"/>
    <property type="match status" value="1"/>
</dbReference>
<dbReference type="InterPro" id="IPR036047">
    <property type="entry name" value="F-box-like_dom_sf"/>
</dbReference>
<name>A0A0L0W394_9BASI</name>
<evidence type="ECO:0008006" key="3">
    <source>
        <dbReference type="Google" id="ProtNLM"/>
    </source>
</evidence>
<reference evidence="2" key="1">
    <citation type="submission" date="2014-03" db="EMBL/GenBank/DDBJ databases">
        <title>The Genome Sequence of Puccinia striiformis f. sp. tritici PST-78.</title>
        <authorList>
            <consortium name="The Broad Institute Genome Sequencing Platform"/>
            <person name="Cuomo C."/>
            <person name="Hulbert S."/>
            <person name="Chen X."/>
            <person name="Walker B."/>
            <person name="Young S.K."/>
            <person name="Zeng Q."/>
            <person name="Gargeya S."/>
            <person name="Fitzgerald M."/>
            <person name="Haas B."/>
            <person name="Abouelleil A."/>
            <person name="Alvarado L."/>
            <person name="Arachchi H.M."/>
            <person name="Berlin A.M."/>
            <person name="Chapman S.B."/>
            <person name="Goldberg J."/>
            <person name="Griggs A."/>
            <person name="Gujja S."/>
            <person name="Hansen M."/>
            <person name="Howarth C."/>
            <person name="Imamovic A."/>
            <person name="Larimer J."/>
            <person name="McCowan C."/>
            <person name="Montmayeur A."/>
            <person name="Murphy C."/>
            <person name="Neiman D."/>
            <person name="Pearson M."/>
            <person name="Priest M."/>
            <person name="Roberts A."/>
            <person name="Saif S."/>
            <person name="Shea T."/>
            <person name="Sisk P."/>
            <person name="Sykes S."/>
            <person name="Wortman J."/>
            <person name="Nusbaum C."/>
            <person name="Birren B."/>
        </authorList>
    </citation>
    <scope>NUCLEOTIDE SEQUENCE [LARGE SCALE GENOMIC DNA]</scope>
    <source>
        <strain evidence="2">race PST-78</strain>
    </source>
</reference>
<keyword evidence="2" id="KW-1185">Reference proteome</keyword>
<proteinExistence type="predicted"/>